<feature type="transmembrane region" description="Helical" evidence="1">
    <location>
        <begin position="6"/>
        <end position="27"/>
    </location>
</feature>
<keyword evidence="1" id="KW-1133">Transmembrane helix</keyword>
<protein>
    <submittedName>
        <fullName evidence="2">Uncharacterized protein</fullName>
    </submittedName>
</protein>
<dbReference type="Proteomes" id="UP000218272">
    <property type="component" value="Chromosome SCLO_1"/>
</dbReference>
<dbReference type="RefSeq" id="WP_123905485.1">
    <property type="nucleotide sequence ID" value="NZ_AP017655.1"/>
</dbReference>
<dbReference type="EMBL" id="AP017655">
    <property type="protein sequence ID" value="BAV65099.1"/>
    <property type="molecule type" value="Genomic_DNA"/>
</dbReference>
<name>A0A1E1F3K6_9SPHN</name>
<evidence type="ECO:0000313" key="3">
    <source>
        <dbReference type="Proteomes" id="UP000218272"/>
    </source>
</evidence>
<keyword evidence="1" id="KW-0812">Transmembrane</keyword>
<organism evidence="2 3">
    <name type="scientific">Sphingobium cloacae</name>
    <dbReference type="NCBI Taxonomy" id="120107"/>
    <lineage>
        <taxon>Bacteria</taxon>
        <taxon>Pseudomonadati</taxon>
        <taxon>Pseudomonadota</taxon>
        <taxon>Alphaproteobacteria</taxon>
        <taxon>Sphingomonadales</taxon>
        <taxon>Sphingomonadaceae</taxon>
        <taxon>Sphingobium</taxon>
    </lineage>
</organism>
<dbReference type="OrthoDB" id="9255964at2"/>
<sequence length="133" mass="15233">MGLFDLNSFLAVGGFIIGVVGLLYAFYQGSEKKKLEGFVKSQNWHLYSKTNNANGQLQLAVKLYRERYKDKLDPDVLANLEKSDAWCQDVFKEVIRQIQLSEKAFDSTLIDHWISTGKINEHHANALFRNLIP</sequence>
<evidence type="ECO:0000256" key="1">
    <source>
        <dbReference type="SAM" id="Phobius"/>
    </source>
</evidence>
<proteinExistence type="predicted"/>
<keyword evidence="3" id="KW-1185">Reference proteome</keyword>
<dbReference type="AlphaFoldDB" id="A0A1E1F3K6"/>
<dbReference type="KEGG" id="sclo:SCLO_1020590"/>
<accession>A0A1E1F3K6</accession>
<keyword evidence="1" id="KW-0472">Membrane</keyword>
<evidence type="ECO:0000313" key="2">
    <source>
        <dbReference type="EMBL" id="BAV65099.1"/>
    </source>
</evidence>
<reference evidence="2 3" key="1">
    <citation type="submission" date="2016-10" db="EMBL/GenBank/DDBJ databases">
        <title>Complete Genome Sequence of the Nonylphenol-Degrading Bacterium Sphingobium cloacae JCM 10874T.</title>
        <authorList>
            <person name="Ootsuka M."/>
            <person name="Nishizawa T."/>
            <person name="Ohta H."/>
        </authorList>
    </citation>
    <scope>NUCLEOTIDE SEQUENCE [LARGE SCALE GENOMIC DNA]</scope>
    <source>
        <strain evidence="2 3">JCM 10874</strain>
    </source>
</reference>
<gene>
    <name evidence="2" type="ORF">SCLO_1020590</name>
</gene>